<name>A0AAD5NYB4_ACENE</name>
<dbReference type="InterPro" id="IPR044730">
    <property type="entry name" value="RNase_H-like_dom_plant"/>
</dbReference>
<reference evidence="3" key="2">
    <citation type="submission" date="2023-02" db="EMBL/GenBank/DDBJ databases">
        <authorList>
            <person name="Swenson N.G."/>
            <person name="Wegrzyn J.L."/>
            <person name="Mcevoy S.L."/>
        </authorList>
    </citation>
    <scope>NUCLEOTIDE SEQUENCE</scope>
    <source>
        <strain evidence="3">91603</strain>
        <tissue evidence="3">Leaf</tissue>
    </source>
</reference>
<comment type="caution">
    <text evidence="3">The sequence shown here is derived from an EMBL/GenBank/DDBJ whole genome shotgun (WGS) entry which is preliminary data.</text>
</comment>
<dbReference type="GO" id="GO:0004523">
    <property type="term" value="F:RNA-DNA hybrid ribonuclease activity"/>
    <property type="evidence" value="ECO:0007669"/>
    <property type="project" value="InterPro"/>
</dbReference>
<dbReference type="Proteomes" id="UP001064489">
    <property type="component" value="Chromosome 3"/>
</dbReference>
<dbReference type="Gene3D" id="3.30.420.10">
    <property type="entry name" value="Ribonuclease H-like superfamily/Ribonuclease H"/>
    <property type="match status" value="1"/>
</dbReference>
<dbReference type="EMBL" id="JAJSOW010000100">
    <property type="protein sequence ID" value="KAI9187203.1"/>
    <property type="molecule type" value="Genomic_DNA"/>
</dbReference>
<feature type="transmembrane region" description="Helical" evidence="1">
    <location>
        <begin position="34"/>
        <end position="55"/>
    </location>
</feature>
<keyword evidence="1" id="KW-0812">Transmembrane</keyword>
<dbReference type="PANTHER" id="PTHR47723">
    <property type="entry name" value="OS05G0353850 PROTEIN"/>
    <property type="match status" value="1"/>
</dbReference>
<organism evidence="3 4">
    <name type="scientific">Acer negundo</name>
    <name type="common">Box elder</name>
    <dbReference type="NCBI Taxonomy" id="4023"/>
    <lineage>
        <taxon>Eukaryota</taxon>
        <taxon>Viridiplantae</taxon>
        <taxon>Streptophyta</taxon>
        <taxon>Embryophyta</taxon>
        <taxon>Tracheophyta</taxon>
        <taxon>Spermatophyta</taxon>
        <taxon>Magnoliopsida</taxon>
        <taxon>eudicotyledons</taxon>
        <taxon>Gunneridae</taxon>
        <taxon>Pentapetalae</taxon>
        <taxon>rosids</taxon>
        <taxon>malvids</taxon>
        <taxon>Sapindales</taxon>
        <taxon>Sapindaceae</taxon>
        <taxon>Hippocastanoideae</taxon>
        <taxon>Acereae</taxon>
        <taxon>Acer</taxon>
    </lineage>
</organism>
<dbReference type="PANTHER" id="PTHR47723:SF19">
    <property type="entry name" value="POLYNUCLEOTIDYL TRANSFERASE, RIBONUCLEASE H-LIKE SUPERFAMILY PROTEIN"/>
    <property type="match status" value="1"/>
</dbReference>
<dbReference type="InterPro" id="IPR053151">
    <property type="entry name" value="RNase_H-like"/>
</dbReference>
<dbReference type="CDD" id="cd06222">
    <property type="entry name" value="RNase_H_like"/>
    <property type="match status" value="1"/>
</dbReference>
<keyword evidence="1" id="KW-1133">Transmembrane helix</keyword>
<protein>
    <recommendedName>
        <fullName evidence="2">RNase H type-1 domain-containing protein</fullName>
    </recommendedName>
</protein>
<feature type="domain" description="RNase H type-1" evidence="2">
    <location>
        <begin position="48"/>
        <end position="158"/>
    </location>
</feature>
<dbReference type="GO" id="GO:0003676">
    <property type="term" value="F:nucleic acid binding"/>
    <property type="evidence" value="ECO:0007669"/>
    <property type="project" value="InterPro"/>
</dbReference>
<proteinExistence type="predicted"/>
<sequence>MDGSQSLLPLPAAESMLWTTVLYAAMLVNPSPTFYGLVSWLLMLCSGTVGVGVIIRNYKGIAIAAKSSPVLGYNSIEMLEAQACLVGLQLAIDVGISSVVLDSNAKGVVCLLSNHVVPCTEMGAIICSSLALGTSVDLLLVEAVHRGANSVAYGLAQLAHSLDGHVVWLDDLSSNIARLAHLDFISLVCSI</sequence>
<gene>
    <name evidence="3" type="ORF">LWI28_025470</name>
</gene>
<dbReference type="InterPro" id="IPR036397">
    <property type="entry name" value="RNaseH_sf"/>
</dbReference>
<evidence type="ECO:0000256" key="1">
    <source>
        <dbReference type="SAM" id="Phobius"/>
    </source>
</evidence>
<reference evidence="3" key="1">
    <citation type="journal article" date="2022" name="Plant J.">
        <title>Strategies of tolerance reflected in two North American maple genomes.</title>
        <authorList>
            <person name="McEvoy S.L."/>
            <person name="Sezen U.U."/>
            <person name="Trouern-Trend A."/>
            <person name="McMahon S.M."/>
            <person name="Schaberg P.G."/>
            <person name="Yang J."/>
            <person name="Wegrzyn J.L."/>
            <person name="Swenson N.G."/>
        </authorList>
    </citation>
    <scope>NUCLEOTIDE SEQUENCE</scope>
    <source>
        <strain evidence="3">91603</strain>
    </source>
</reference>
<evidence type="ECO:0000259" key="2">
    <source>
        <dbReference type="Pfam" id="PF13456"/>
    </source>
</evidence>
<dbReference type="InterPro" id="IPR002156">
    <property type="entry name" value="RNaseH_domain"/>
</dbReference>
<dbReference type="Pfam" id="PF13456">
    <property type="entry name" value="RVT_3"/>
    <property type="match status" value="1"/>
</dbReference>
<evidence type="ECO:0000313" key="4">
    <source>
        <dbReference type="Proteomes" id="UP001064489"/>
    </source>
</evidence>
<keyword evidence="4" id="KW-1185">Reference proteome</keyword>
<evidence type="ECO:0000313" key="3">
    <source>
        <dbReference type="EMBL" id="KAI9187203.1"/>
    </source>
</evidence>
<dbReference type="AlphaFoldDB" id="A0AAD5NYB4"/>
<keyword evidence="1" id="KW-0472">Membrane</keyword>
<accession>A0AAD5NYB4</accession>